<dbReference type="InterPro" id="IPR049730">
    <property type="entry name" value="SNF2/RAD54-like_C"/>
</dbReference>
<dbReference type="GO" id="GO:0031297">
    <property type="term" value="P:replication fork processing"/>
    <property type="evidence" value="ECO:0007669"/>
    <property type="project" value="TreeGrafter"/>
</dbReference>
<keyword evidence="2" id="KW-0378">Hydrolase</keyword>
<dbReference type="EMBL" id="CH940661">
    <property type="protein sequence ID" value="EDW71228.1"/>
    <property type="molecule type" value="Genomic_DNA"/>
</dbReference>
<dbReference type="InterPro" id="IPR010003">
    <property type="entry name" value="HARP_dom"/>
</dbReference>
<dbReference type="GO" id="GO:0016787">
    <property type="term" value="F:hydrolase activity"/>
    <property type="evidence" value="ECO:0007669"/>
    <property type="project" value="UniProtKB-KW"/>
</dbReference>
<evidence type="ECO:0000256" key="4">
    <source>
        <dbReference type="PROSITE-ProRule" id="PRU00800"/>
    </source>
</evidence>
<dbReference type="Pfam" id="PF00271">
    <property type="entry name" value="Helicase_C"/>
    <property type="match status" value="1"/>
</dbReference>
<dbReference type="InterPro" id="IPR001650">
    <property type="entry name" value="Helicase_C-like"/>
</dbReference>
<feature type="domain" description="Helicase C-terminal" evidence="7">
    <location>
        <begin position="499"/>
        <end position="657"/>
    </location>
</feature>
<proteinExistence type="inferred from homology"/>
<dbReference type="Pfam" id="PF00176">
    <property type="entry name" value="SNF2-rel_dom"/>
    <property type="match status" value="1"/>
</dbReference>
<comment type="subcellular location">
    <subcellularLocation>
        <location evidence="1">Nucleus</location>
    </subcellularLocation>
</comment>
<dbReference type="STRING" id="7244.B4MDG7"/>
<dbReference type="InterPro" id="IPR000330">
    <property type="entry name" value="SNF2_N"/>
</dbReference>
<protein>
    <recommendedName>
        <fullName evidence="11">SWI/SNF-related matrix-associated actin-dependent regulator of chromatin subfamily A-like protein 1</fullName>
    </recommendedName>
</protein>
<evidence type="ECO:0000256" key="5">
    <source>
        <dbReference type="SAM" id="MobiDB-lite"/>
    </source>
</evidence>
<dbReference type="CDD" id="cd18010">
    <property type="entry name" value="DEXHc_HARP_SMARCAL1"/>
    <property type="match status" value="1"/>
</dbReference>
<evidence type="ECO:0000313" key="9">
    <source>
        <dbReference type="EMBL" id="EDW71228.1"/>
    </source>
</evidence>
<evidence type="ECO:0000256" key="1">
    <source>
        <dbReference type="ARBA" id="ARBA00004123"/>
    </source>
</evidence>
<dbReference type="InterPro" id="IPR027417">
    <property type="entry name" value="P-loop_NTPase"/>
</dbReference>
<dbReference type="SMART" id="SM00487">
    <property type="entry name" value="DEXDc"/>
    <property type="match status" value="1"/>
</dbReference>
<dbReference type="PROSITE" id="PS51194">
    <property type="entry name" value="HELICASE_CTER"/>
    <property type="match status" value="1"/>
</dbReference>
<evidence type="ECO:0000259" key="8">
    <source>
        <dbReference type="PROSITE" id="PS51467"/>
    </source>
</evidence>
<dbReference type="SMR" id="B4MDG7"/>
<sequence>MSVCTAAEIAEKRRIALAKLQAKKAQAPAIKPSTSVSEQLGAKSAINFYRSPPQSNAPKGPTVASKNNNNGQNKSSSFLNALKAIKSTSARELGRAAAHPYLKPKLQLSPDKQQPLAAVFVKSINCRIYMISAQRFAVTASGYHEKLIEVFKNMPSKCYDSQTRNWDFDLKDYQLLQQHVGDLKPHVLIGTIPKKIIELCQQPLKPLERSVLASIDPSLAQKLMPFQEEGVCFAIAQQGRVMICDEMGLGKTYQALAVADYFKDDWPLLICTTASTRDAWAMHITELLPSVSVHCIQVLTNNQVYLTDAKILITSYNMMERYMDKLLQRKFGFVIYDESHTLKNGKAKCTAVAKRLADQARRVILLSGTPALSRPLELFTQLQLVDSRFMNFMEFTSRYCDGKQTHFGWDANGQSNLEELRVILMLKYMLRRTKAEVLPQMAEKNRETVVLDPALVWSNDDAKTTCHELNSELQKAKGKSREELLLRFYARTAEVKTRAVCAYLKSLVKEPIKFIIFAHHRVMMDAISDCLNELRISFIRIDGQTRSDLRAAYVDTFQKKSSCKAAVLSLKSCNAGITLTAAEMIVFAELDWNPSTLAQAESRAHRIGQTKPVVCRYLMANQTADDTIWNMLRNKQEVLSKVGVFAENLQHATHTAAPTTSRKIEEFFSPGKEQHFAPAPAPASVKEQHIVDTAKDIAAFFNEEDDDAFRDLVF</sequence>
<reference evidence="9 10" key="1">
    <citation type="journal article" date="2007" name="Nature">
        <title>Evolution of genes and genomes on the Drosophila phylogeny.</title>
        <authorList>
            <consortium name="Drosophila 12 Genomes Consortium"/>
            <person name="Clark A.G."/>
            <person name="Eisen M.B."/>
            <person name="Smith D.R."/>
            <person name="Bergman C.M."/>
            <person name="Oliver B."/>
            <person name="Markow T.A."/>
            <person name="Kaufman T.C."/>
            <person name="Kellis M."/>
            <person name="Gelbart W."/>
            <person name="Iyer V.N."/>
            <person name="Pollard D.A."/>
            <person name="Sackton T.B."/>
            <person name="Larracuente A.M."/>
            <person name="Singh N.D."/>
            <person name="Abad J.P."/>
            <person name="Abt D.N."/>
            <person name="Adryan B."/>
            <person name="Aguade M."/>
            <person name="Akashi H."/>
            <person name="Anderson W.W."/>
            <person name="Aquadro C.F."/>
            <person name="Ardell D.H."/>
            <person name="Arguello R."/>
            <person name="Artieri C.G."/>
            <person name="Barbash D.A."/>
            <person name="Barker D."/>
            <person name="Barsanti P."/>
            <person name="Batterham P."/>
            <person name="Batzoglou S."/>
            <person name="Begun D."/>
            <person name="Bhutkar A."/>
            <person name="Blanco E."/>
            <person name="Bosak S.A."/>
            <person name="Bradley R.K."/>
            <person name="Brand A.D."/>
            <person name="Brent M.R."/>
            <person name="Brooks A.N."/>
            <person name="Brown R.H."/>
            <person name="Butlin R.K."/>
            <person name="Caggese C."/>
            <person name="Calvi B.R."/>
            <person name="Bernardo de Carvalho A."/>
            <person name="Caspi A."/>
            <person name="Castrezana S."/>
            <person name="Celniker S.E."/>
            <person name="Chang J.L."/>
            <person name="Chapple C."/>
            <person name="Chatterji S."/>
            <person name="Chinwalla A."/>
            <person name="Civetta A."/>
            <person name="Clifton S.W."/>
            <person name="Comeron J.M."/>
            <person name="Costello J.C."/>
            <person name="Coyne J.A."/>
            <person name="Daub J."/>
            <person name="David R.G."/>
            <person name="Delcher A.L."/>
            <person name="Delehaunty K."/>
            <person name="Do C.B."/>
            <person name="Ebling H."/>
            <person name="Edwards K."/>
            <person name="Eickbush T."/>
            <person name="Evans J.D."/>
            <person name="Filipski A."/>
            <person name="Findeiss S."/>
            <person name="Freyhult E."/>
            <person name="Fulton L."/>
            <person name="Fulton R."/>
            <person name="Garcia A.C."/>
            <person name="Gardiner A."/>
            <person name="Garfield D.A."/>
            <person name="Garvin B.E."/>
            <person name="Gibson G."/>
            <person name="Gilbert D."/>
            <person name="Gnerre S."/>
            <person name="Godfrey J."/>
            <person name="Good R."/>
            <person name="Gotea V."/>
            <person name="Gravely B."/>
            <person name="Greenberg A.J."/>
            <person name="Griffiths-Jones S."/>
            <person name="Gross S."/>
            <person name="Guigo R."/>
            <person name="Gustafson E.A."/>
            <person name="Haerty W."/>
            <person name="Hahn M.W."/>
            <person name="Halligan D.L."/>
            <person name="Halpern A.L."/>
            <person name="Halter G.M."/>
            <person name="Han M.V."/>
            <person name="Heger A."/>
            <person name="Hillier L."/>
            <person name="Hinrichs A.S."/>
            <person name="Holmes I."/>
            <person name="Hoskins R.A."/>
            <person name="Hubisz M.J."/>
            <person name="Hultmark D."/>
            <person name="Huntley M.A."/>
            <person name="Jaffe D.B."/>
            <person name="Jagadeeshan S."/>
            <person name="Jeck W.R."/>
            <person name="Johnson J."/>
            <person name="Jones C.D."/>
            <person name="Jordan W.C."/>
            <person name="Karpen G.H."/>
            <person name="Kataoka E."/>
            <person name="Keightley P.D."/>
            <person name="Kheradpour P."/>
            <person name="Kirkness E.F."/>
            <person name="Koerich L.B."/>
            <person name="Kristiansen K."/>
            <person name="Kudrna D."/>
            <person name="Kulathinal R.J."/>
            <person name="Kumar S."/>
            <person name="Kwok R."/>
            <person name="Lander E."/>
            <person name="Langley C.H."/>
            <person name="Lapoint R."/>
            <person name="Lazzaro B.P."/>
            <person name="Lee S.J."/>
            <person name="Levesque L."/>
            <person name="Li R."/>
            <person name="Lin C.F."/>
            <person name="Lin M.F."/>
            <person name="Lindblad-Toh K."/>
            <person name="Llopart A."/>
            <person name="Long M."/>
            <person name="Low L."/>
            <person name="Lozovsky E."/>
            <person name="Lu J."/>
            <person name="Luo M."/>
            <person name="Machado C.A."/>
            <person name="Makalowski W."/>
            <person name="Marzo M."/>
            <person name="Matsuda M."/>
            <person name="Matzkin L."/>
            <person name="McAllister B."/>
            <person name="McBride C.S."/>
            <person name="McKernan B."/>
            <person name="McKernan K."/>
            <person name="Mendez-Lago M."/>
            <person name="Minx P."/>
            <person name="Mollenhauer M.U."/>
            <person name="Montooth K."/>
            <person name="Mount S.M."/>
            <person name="Mu X."/>
            <person name="Myers E."/>
            <person name="Negre B."/>
            <person name="Newfeld S."/>
            <person name="Nielsen R."/>
            <person name="Noor M.A."/>
            <person name="O'Grady P."/>
            <person name="Pachter L."/>
            <person name="Papaceit M."/>
            <person name="Parisi M.J."/>
            <person name="Parisi M."/>
            <person name="Parts L."/>
            <person name="Pedersen J.S."/>
            <person name="Pesole G."/>
            <person name="Phillippy A.M."/>
            <person name="Ponting C.P."/>
            <person name="Pop M."/>
            <person name="Porcelli D."/>
            <person name="Powell J.R."/>
            <person name="Prohaska S."/>
            <person name="Pruitt K."/>
            <person name="Puig M."/>
            <person name="Quesneville H."/>
            <person name="Ram K.R."/>
            <person name="Rand D."/>
            <person name="Rasmussen M.D."/>
            <person name="Reed L.K."/>
            <person name="Reenan R."/>
            <person name="Reily A."/>
            <person name="Remington K.A."/>
            <person name="Rieger T.T."/>
            <person name="Ritchie M.G."/>
            <person name="Robin C."/>
            <person name="Rogers Y.H."/>
            <person name="Rohde C."/>
            <person name="Rozas J."/>
            <person name="Rubenfield M.J."/>
            <person name="Ruiz A."/>
            <person name="Russo S."/>
            <person name="Salzberg S.L."/>
            <person name="Sanchez-Gracia A."/>
            <person name="Saranga D.J."/>
            <person name="Sato H."/>
            <person name="Schaeffer S.W."/>
            <person name="Schatz M.C."/>
            <person name="Schlenke T."/>
            <person name="Schwartz R."/>
            <person name="Segarra C."/>
            <person name="Singh R.S."/>
            <person name="Sirot L."/>
            <person name="Sirota M."/>
            <person name="Sisneros N.B."/>
            <person name="Smith C.D."/>
            <person name="Smith T.F."/>
            <person name="Spieth J."/>
            <person name="Stage D.E."/>
            <person name="Stark A."/>
            <person name="Stephan W."/>
            <person name="Strausberg R.L."/>
            <person name="Strempel S."/>
            <person name="Sturgill D."/>
            <person name="Sutton G."/>
            <person name="Sutton G.G."/>
            <person name="Tao W."/>
            <person name="Teichmann S."/>
            <person name="Tobari Y.N."/>
            <person name="Tomimura Y."/>
            <person name="Tsolas J.M."/>
            <person name="Valente V.L."/>
            <person name="Venter E."/>
            <person name="Venter J.C."/>
            <person name="Vicario S."/>
            <person name="Vieira F.G."/>
            <person name="Vilella A.J."/>
            <person name="Villasante A."/>
            <person name="Walenz B."/>
            <person name="Wang J."/>
            <person name="Wasserman M."/>
            <person name="Watts T."/>
            <person name="Wilson D."/>
            <person name="Wilson R.K."/>
            <person name="Wing R.A."/>
            <person name="Wolfner M.F."/>
            <person name="Wong A."/>
            <person name="Wong G.K."/>
            <person name="Wu C.I."/>
            <person name="Wu G."/>
            <person name="Yamamoto D."/>
            <person name="Yang H.P."/>
            <person name="Yang S.P."/>
            <person name="Yorke J.A."/>
            <person name="Yoshida K."/>
            <person name="Zdobnov E."/>
            <person name="Zhang P."/>
            <person name="Zhang Y."/>
            <person name="Zimin A.V."/>
            <person name="Baldwin J."/>
            <person name="Abdouelleil A."/>
            <person name="Abdulkadir J."/>
            <person name="Abebe A."/>
            <person name="Abera B."/>
            <person name="Abreu J."/>
            <person name="Acer S.C."/>
            <person name="Aftuck L."/>
            <person name="Alexander A."/>
            <person name="An P."/>
            <person name="Anderson E."/>
            <person name="Anderson S."/>
            <person name="Arachi H."/>
            <person name="Azer M."/>
            <person name="Bachantsang P."/>
            <person name="Barry A."/>
            <person name="Bayul T."/>
            <person name="Berlin A."/>
            <person name="Bessette D."/>
            <person name="Bloom T."/>
            <person name="Blye J."/>
            <person name="Boguslavskiy L."/>
            <person name="Bonnet C."/>
            <person name="Boukhgalter B."/>
            <person name="Bourzgui I."/>
            <person name="Brown A."/>
            <person name="Cahill P."/>
            <person name="Channer S."/>
            <person name="Cheshatsang Y."/>
            <person name="Chuda L."/>
            <person name="Citroen M."/>
            <person name="Collymore A."/>
            <person name="Cooke P."/>
            <person name="Costello M."/>
            <person name="D'Aco K."/>
            <person name="Daza R."/>
            <person name="De Haan G."/>
            <person name="DeGray S."/>
            <person name="DeMaso C."/>
            <person name="Dhargay N."/>
            <person name="Dooley K."/>
            <person name="Dooley E."/>
            <person name="Doricent M."/>
            <person name="Dorje P."/>
            <person name="Dorjee K."/>
            <person name="Dupes A."/>
            <person name="Elong R."/>
            <person name="Falk J."/>
            <person name="Farina A."/>
            <person name="Faro S."/>
            <person name="Ferguson D."/>
            <person name="Fisher S."/>
            <person name="Foley C.D."/>
            <person name="Franke A."/>
            <person name="Friedrich D."/>
            <person name="Gadbois L."/>
            <person name="Gearin G."/>
            <person name="Gearin C.R."/>
            <person name="Giannoukos G."/>
            <person name="Goode T."/>
            <person name="Graham J."/>
            <person name="Grandbois E."/>
            <person name="Grewal S."/>
            <person name="Gyaltsen K."/>
            <person name="Hafez N."/>
            <person name="Hagos B."/>
            <person name="Hall J."/>
            <person name="Henson C."/>
            <person name="Hollinger A."/>
            <person name="Honan T."/>
            <person name="Huard M.D."/>
            <person name="Hughes L."/>
            <person name="Hurhula B."/>
            <person name="Husby M.E."/>
            <person name="Kamat A."/>
            <person name="Kanga B."/>
            <person name="Kashin S."/>
            <person name="Khazanovich D."/>
            <person name="Kisner P."/>
            <person name="Lance K."/>
            <person name="Lara M."/>
            <person name="Lee W."/>
            <person name="Lennon N."/>
            <person name="Letendre F."/>
            <person name="LeVine R."/>
            <person name="Lipovsky A."/>
            <person name="Liu X."/>
            <person name="Liu J."/>
            <person name="Liu S."/>
            <person name="Lokyitsang T."/>
            <person name="Lokyitsang Y."/>
            <person name="Lubonja R."/>
            <person name="Lui A."/>
            <person name="MacDonald P."/>
            <person name="Magnisalis V."/>
            <person name="Maru K."/>
            <person name="Matthews C."/>
            <person name="McCusker W."/>
            <person name="McDonough S."/>
            <person name="Mehta T."/>
            <person name="Meldrim J."/>
            <person name="Meneus L."/>
            <person name="Mihai O."/>
            <person name="Mihalev A."/>
            <person name="Mihova T."/>
            <person name="Mittelman R."/>
            <person name="Mlenga V."/>
            <person name="Montmayeur A."/>
            <person name="Mulrain L."/>
            <person name="Navidi A."/>
            <person name="Naylor J."/>
            <person name="Negash T."/>
            <person name="Nguyen T."/>
            <person name="Nguyen N."/>
            <person name="Nicol R."/>
            <person name="Norbu C."/>
            <person name="Norbu N."/>
            <person name="Novod N."/>
            <person name="O'Neill B."/>
            <person name="Osman S."/>
            <person name="Markiewicz E."/>
            <person name="Oyono O.L."/>
            <person name="Patti C."/>
            <person name="Phunkhang P."/>
            <person name="Pierre F."/>
            <person name="Priest M."/>
            <person name="Raghuraman S."/>
            <person name="Rege F."/>
            <person name="Reyes R."/>
            <person name="Rise C."/>
            <person name="Rogov P."/>
            <person name="Ross K."/>
            <person name="Ryan E."/>
            <person name="Settipalli S."/>
            <person name="Shea T."/>
            <person name="Sherpa N."/>
            <person name="Shi L."/>
            <person name="Shih D."/>
            <person name="Sparrow T."/>
            <person name="Spaulding J."/>
            <person name="Stalker J."/>
            <person name="Stange-Thomann N."/>
            <person name="Stavropoulos S."/>
            <person name="Stone C."/>
            <person name="Strader C."/>
            <person name="Tesfaye S."/>
            <person name="Thomson T."/>
            <person name="Thoulutsang Y."/>
            <person name="Thoulutsang D."/>
            <person name="Topham K."/>
            <person name="Topping I."/>
            <person name="Tsamla T."/>
            <person name="Vassiliev H."/>
            <person name="Vo A."/>
            <person name="Wangchuk T."/>
            <person name="Wangdi T."/>
            <person name="Weiand M."/>
            <person name="Wilkinson J."/>
            <person name="Wilson A."/>
            <person name="Yadav S."/>
            <person name="Young G."/>
            <person name="Yu Q."/>
            <person name="Zembek L."/>
            <person name="Zhong D."/>
            <person name="Zimmer A."/>
            <person name="Zwirko Z."/>
            <person name="Jaffe D.B."/>
            <person name="Alvarez P."/>
            <person name="Brockman W."/>
            <person name="Butler J."/>
            <person name="Chin C."/>
            <person name="Gnerre S."/>
            <person name="Grabherr M."/>
            <person name="Kleber M."/>
            <person name="Mauceli E."/>
            <person name="MacCallum I."/>
        </authorList>
    </citation>
    <scope>NUCLEOTIDE SEQUENCE [LARGE SCALE GENOMIC DNA]</scope>
    <source>
        <strain evidence="10">Tucson 15010-1051.87</strain>
    </source>
</reference>
<dbReference type="FunFam" id="3.40.50.10810:FF:000066">
    <property type="entry name" value="Uncharacterized protein (Fragment)"/>
    <property type="match status" value="1"/>
</dbReference>
<evidence type="ECO:0000256" key="2">
    <source>
        <dbReference type="ARBA" id="ARBA00022801"/>
    </source>
</evidence>
<dbReference type="GO" id="GO:0005524">
    <property type="term" value="F:ATP binding"/>
    <property type="evidence" value="ECO:0007669"/>
    <property type="project" value="InterPro"/>
</dbReference>
<dbReference type="PROSITE" id="PS51192">
    <property type="entry name" value="HELICASE_ATP_BIND_1"/>
    <property type="match status" value="1"/>
</dbReference>
<dbReference type="GO" id="GO:0043596">
    <property type="term" value="C:nuclear replication fork"/>
    <property type="evidence" value="ECO:0007669"/>
    <property type="project" value="TreeGrafter"/>
</dbReference>
<comment type="similarity">
    <text evidence="4">Belongs to the SNF2/RAD54 helicase family. SMARCAL1 subfamily.</text>
</comment>
<evidence type="ECO:0000259" key="7">
    <source>
        <dbReference type="PROSITE" id="PS51194"/>
    </source>
</evidence>
<dbReference type="OrthoDB" id="2801544at2759"/>
<dbReference type="InParanoid" id="B4MDG7"/>
<dbReference type="PhylomeDB" id="B4MDG7"/>
<evidence type="ECO:0000256" key="3">
    <source>
        <dbReference type="ARBA" id="ARBA00023242"/>
    </source>
</evidence>
<feature type="compositionally biased region" description="Low complexity" evidence="5">
    <location>
        <begin position="65"/>
        <end position="75"/>
    </location>
</feature>
<evidence type="ECO:0000313" key="10">
    <source>
        <dbReference type="Proteomes" id="UP000008792"/>
    </source>
</evidence>
<dbReference type="CDD" id="cd18793">
    <property type="entry name" value="SF2_C_SNF"/>
    <property type="match status" value="1"/>
</dbReference>
<dbReference type="SMART" id="SM00490">
    <property type="entry name" value="HELICc"/>
    <property type="match status" value="1"/>
</dbReference>
<dbReference type="Pfam" id="PF07443">
    <property type="entry name" value="HARP"/>
    <property type="match status" value="1"/>
</dbReference>
<dbReference type="Gene3D" id="3.40.50.10810">
    <property type="entry name" value="Tandem AAA-ATPase domain"/>
    <property type="match status" value="1"/>
</dbReference>
<feature type="region of interest" description="Disordered" evidence="5">
    <location>
        <begin position="48"/>
        <end position="75"/>
    </location>
</feature>
<accession>B4MDG7</accession>
<feature type="domain" description="HARP" evidence="8">
    <location>
        <begin position="117"/>
        <end position="193"/>
    </location>
</feature>
<evidence type="ECO:0008006" key="11">
    <source>
        <dbReference type="Google" id="ProtNLM"/>
    </source>
</evidence>
<dbReference type="SUPFAM" id="SSF52540">
    <property type="entry name" value="P-loop containing nucleoside triphosphate hydrolases"/>
    <property type="match status" value="2"/>
</dbReference>
<dbReference type="PROSITE" id="PS51467">
    <property type="entry name" value="HARP"/>
    <property type="match status" value="1"/>
</dbReference>
<dbReference type="eggNOG" id="KOG1000">
    <property type="taxonomic scope" value="Eukaryota"/>
</dbReference>
<organism evidence="9 10">
    <name type="scientific">Drosophila virilis</name>
    <name type="common">Fruit fly</name>
    <dbReference type="NCBI Taxonomy" id="7244"/>
    <lineage>
        <taxon>Eukaryota</taxon>
        <taxon>Metazoa</taxon>
        <taxon>Ecdysozoa</taxon>
        <taxon>Arthropoda</taxon>
        <taxon>Hexapoda</taxon>
        <taxon>Insecta</taxon>
        <taxon>Pterygota</taxon>
        <taxon>Neoptera</taxon>
        <taxon>Endopterygota</taxon>
        <taxon>Diptera</taxon>
        <taxon>Brachycera</taxon>
        <taxon>Muscomorpha</taxon>
        <taxon>Ephydroidea</taxon>
        <taxon>Drosophilidae</taxon>
        <taxon>Drosophila</taxon>
    </lineage>
</organism>
<dbReference type="InterPro" id="IPR038718">
    <property type="entry name" value="SNF2-like_sf"/>
</dbReference>
<feature type="domain" description="Helicase ATP-binding" evidence="6">
    <location>
        <begin position="232"/>
        <end position="388"/>
    </location>
</feature>
<dbReference type="FunCoup" id="B4MDG7">
    <property type="interactions" value="1330"/>
</dbReference>
<dbReference type="Gene3D" id="3.40.50.300">
    <property type="entry name" value="P-loop containing nucleotide triphosphate hydrolases"/>
    <property type="match status" value="1"/>
</dbReference>
<dbReference type="Proteomes" id="UP000008792">
    <property type="component" value="Unassembled WGS sequence"/>
</dbReference>
<dbReference type="AlphaFoldDB" id="B4MDG7"/>
<dbReference type="PANTHER" id="PTHR45766">
    <property type="entry name" value="DNA ANNEALING HELICASE AND ENDONUCLEASE ZRANB3 FAMILY MEMBER"/>
    <property type="match status" value="1"/>
</dbReference>
<dbReference type="OMA" id="WTNDETK"/>
<gene>
    <name evidence="9" type="primary">Dvir\GJ16178</name>
    <name evidence="9" type="ORF">Dvir_GJ16178</name>
</gene>
<dbReference type="PANTHER" id="PTHR45766:SF6">
    <property type="entry name" value="SWI_SNF-RELATED MATRIX-ASSOCIATED ACTIN-DEPENDENT REGULATOR OF CHROMATIN SUBFAMILY A-LIKE PROTEIN 1"/>
    <property type="match status" value="1"/>
</dbReference>
<keyword evidence="10" id="KW-1185">Reference proteome</keyword>
<dbReference type="InterPro" id="IPR014001">
    <property type="entry name" value="Helicase_ATP-bd"/>
</dbReference>
<keyword evidence="3" id="KW-0539">Nucleus</keyword>
<name>B4MDG7_DROVI</name>
<dbReference type="KEGG" id="dvi:6635774"/>
<dbReference type="HOGENOM" id="CLU_000315_33_1_1"/>
<dbReference type="GO" id="GO:0006281">
    <property type="term" value="P:DNA repair"/>
    <property type="evidence" value="ECO:0007669"/>
    <property type="project" value="TreeGrafter"/>
</dbReference>
<evidence type="ECO:0000259" key="6">
    <source>
        <dbReference type="PROSITE" id="PS51192"/>
    </source>
</evidence>